<dbReference type="PANTHER" id="PTHR36180">
    <property type="entry name" value="DNA-BINDING PROTEIN-RELATED-RELATED"/>
    <property type="match status" value="1"/>
</dbReference>
<organism evidence="2 3">
    <name type="scientific">Tribonema minus</name>
    <dbReference type="NCBI Taxonomy" id="303371"/>
    <lineage>
        <taxon>Eukaryota</taxon>
        <taxon>Sar</taxon>
        <taxon>Stramenopiles</taxon>
        <taxon>Ochrophyta</taxon>
        <taxon>PX clade</taxon>
        <taxon>Xanthophyceae</taxon>
        <taxon>Tribonematales</taxon>
        <taxon>Tribonemataceae</taxon>
        <taxon>Tribonema</taxon>
    </lineage>
</organism>
<dbReference type="SMART" id="SM01040">
    <property type="entry name" value="Bro-N"/>
    <property type="match status" value="1"/>
</dbReference>
<reference evidence="2" key="1">
    <citation type="submission" date="2021-02" db="EMBL/GenBank/DDBJ databases">
        <title>First Annotated Genome of the Yellow-green Alga Tribonema minus.</title>
        <authorList>
            <person name="Mahan K.M."/>
        </authorList>
    </citation>
    <scope>NUCLEOTIDE SEQUENCE</scope>
    <source>
        <strain evidence="2">UTEX B ZZ1240</strain>
    </source>
</reference>
<proteinExistence type="predicted"/>
<accession>A0A835Z9N5</accession>
<feature type="domain" description="Bro-N" evidence="1">
    <location>
        <begin position="1"/>
        <end position="105"/>
    </location>
</feature>
<sequence length="517" mass="57731">MDFLKNFMFDDCAYEVRIIEQDGKPLFRAGDVGKVLGLSNVPHAIRDFDDDESTIVKSDTAFGPKMVNFLTEVGAYRLVMRSNKPIARPFQKWVCSVIATIHETGKYDAVILAKEAELKEAMHSAEAAVARDFKAKEELRMHNMFTEAHEGCSVVYLGKICRKGDATLVKIGSTSTLKQRCKTLTREYGGSFTVFEVFPVSRNLEFERFMQLHHKLKKHRYREDIVDGKKSTEVFLLDDDTISLLVNIGRKNAPRFVKGKVHEELLHLHAKVDALADAMGVELPEKDSAPSGLAEHDTGEAGEKAIGNKIQRYSADGKTLLHTYSQLCKATRDTTLPESVSASSLRNAIYDGCAYKGFRWAYLNRDLPDDTVQELKETTPSKKYKTGLIAELSADKASVLKVYRNRSTVAEGLGYQSVTSFFTQMEAGNAVGKAGLYYQPWDELSNELRMSYDGDLPNAKQNHATEIEQLDPVTGAVVARHGSQEHVCAKIAVSLRTLQSAINGDLVLREFKWRVAV</sequence>
<dbReference type="Pfam" id="PF10544">
    <property type="entry name" value="T5orf172"/>
    <property type="match status" value="1"/>
</dbReference>
<name>A0A835Z9N5_9STRA</name>
<evidence type="ECO:0000313" key="3">
    <source>
        <dbReference type="Proteomes" id="UP000664859"/>
    </source>
</evidence>
<gene>
    <name evidence="2" type="ORF">JKP88DRAFT_307674</name>
</gene>
<dbReference type="OrthoDB" id="7468926at2759"/>
<dbReference type="InterPro" id="IPR003497">
    <property type="entry name" value="BRO_N_domain"/>
</dbReference>
<dbReference type="AlphaFoldDB" id="A0A835Z9N5"/>
<comment type="caution">
    <text evidence="2">The sequence shown here is derived from an EMBL/GenBank/DDBJ whole genome shotgun (WGS) entry which is preliminary data.</text>
</comment>
<dbReference type="PANTHER" id="PTHR36180:SF2">
    <property type="entry name" value="BRO FAMILY PROTEIN"/>
    <property type="match status" value="1"/>
</dbReference>
<dbReference type="Proteomes" id="UP000664859">
    <property type="component" value="Unassembled WGS sequence"/>
</dbReference>
<dbReference type="Pfam" id="PF02498">
    <property type="entry name" value="Bro-N"/>
    <property type="match status" value="1"/>
</dbReference>
<dbReference type="EMBL" id="JAFCMP010000090">
    <property type="protein sequence ID" value="KAG5187430.1"/>
    <property type="molecule type" value="Genomic_DNA"/>
</dbReference>
<evidence type="ECO:0000259" key="1">
    <source>
        <dbReference type="PROSITE" id="PS51750"/>
    </source>
</evidence>
<dbReference type="InterPro" id="IPR018306">
    <property type="entry name" value="Phage_T5_Orf172_DNA-bd"/>
</dbReference>
<keyword evidence="3" id="KW-1185">Reference proteome</keyword>
<dbReference type="PROSITE" id="PS51750">
    <property type="entry name" value="BRO_N"/>
    <property type="match status" value="1"/>
</dbReference>
<evidence type="ECO:0000313" key="2">
    <source>
        <dbReference type="EMBL" id="KAG5187430.1"/>
    </source>
</evidence>
<protein>
    <submittedName>
        <fullName evidence="2">BRO family, N-terminal domain-containing protein</fullName>
    </submittedName>
</protein>